<dbReference type="AlphaFoldDB" id="A0A5K1JVX8"/>
<name>A0A5K1JVX8_9APHY</name>
<accession>A0A5K1JVX8</accession>
<keyword evidence="1" id="KW-0418">Kinase</keyword>
<protein>
    <submittedName>
        <fullName evidence="1">Calcium-dependent protein kinase</fullName>
    </submittedName>
</protein>
<proteinExistence type="predicted"/>
<evidence type="ECO:0000313" key="1">
    <source>
        <dbReference type="EMBL" id="VWO96416.1"/>
    </source>
</evidence>
<sequence length="150" mass="16475">MASFSSQVTAVILDATAATSSLDNLENGLFLIHELCVQETLTTVLSLDELLWELWTILGGNRSKLRDLHQRTGVLKEVQQYRAVAVVYVAAATQTILAVDAQLSDLRDRLIASALDTLDIPVDVHLASIERSLLRLQQDQFQPVPHLGSA</sequence>
<keyword evidence="1" id="KW-0808">Transferase</keyword>
<organism evidence="1">
    <name type="scientific">Ganoderma boninense</name>
    <dbReference type="NCBI Taxonomy" id="34458"/>
    <lineage>
        <taxon>Eukaryota</taxon>
        <taxon>Fungi</taxon>
        <taxon>Dikarya</taxon>
        <taxon>Basidiomycota</taxon>
        <taxon>Agaricomycotina</taxon>
        <taxon>Agaricomycetes</taxon>
        <taxon>Polyporales</taxon>
        <taxon>Polyporaceae</taxon>
        <taxon>Ganoderma</taxon>
    </lineage>
</organism>
<dbReference type="GO" id="GO:0016301">
    <property type="term" value="F:kinase activity"/>
    <property type="evidence" value="ECO:0007669"/>
    <property type="project" value="UniProtKB-KW"/>
</dbReference>
<dbReference type="EMBL" id="LR725617">
    <property type="protein sequence ID" value="VWO96416.1"/>
    <property type="molecule type" value="Genomic_DNA"/>
</dbReference>
<gene>
    <name evidence="1" type="primary">Q8MYK0</name>
</gene>
<reference evidence="1" key="1">
    <citation type="submission" date="2019-10" db="EMBL/GenBank/DDBJ databases">
        <authorList>
            <person name="Nor Muhammad N."/>
        </authorList>
    </citation>
    <scope>NUCLEOTIDE SEQUENCE</scope>
</reference>